<dbReference type="EMBL" id="FLQP01000020">
    <property type="protein sequence ID" value="SBS63302.1"/>
    <property type="molecule type" value="Genomic_DNA"/>
</dbReference>
<proteinExistence type="predicted"/>
<gene>
    <name evidence="1" type="ORF">VAT7223_01590</name>
</gene>
<accession>A0A1C3IPH1</accession>
<dbReference type="AlphaFoldDB" id="A0A1C3IPH1"/>
<name>A0A1C3IPH1_9VIBR</name>
<dbReference type="Proteomes" id="UP000092876">
    <property type="component" value="Unassembled WGS sequence"/>
</dbReference>
<protein>
    <submittedName>
        <fullName evidence="1">Uncharacterized protein</fullName>
    </submittedName>
</protein>
<organism evidence="1 2">
    <name type="scientific">Vibrio atlanticus</name>
    <dbReference type="NCBI Taxonomy" id="693153"/>
    <lineage>
        <taxon>Bacteria</taxon>
        <taxon>Pseudomonadati</taxon>
        <taxon>Pseudomonadota</taxon>
        <taxon>Gammaproteobacteria</taxon>
        <taxon>Vibrionales</taxon>
        <taxon>Vibrionaceae</taxon>
        <taxon>Vibrio</taxon>
    </lineage>
</organism>
<sequence>MIIYFRVQDVEELWGAIDLATLLQMELRGRPDCT</sequence>
<reference evidence="2" key="1">
    <citation type="submission" date="2016-06" db="EMBL/GenBank/DDBJ databases">
        <authorList>
            <person name="Rodrigo-Torres Lidia"/>
            <person name="Arahal R.David."/>
        </authorList>
    </citation>
    <scope>NUCLEOTIDE SEQUENCE [LARGE SCALE GENOMIC DNA]</scope>
    <source>
        <strain evidence="2">CECT 7223</strain>
    </source>
</reference>
<evidence type="ECO:0000313" key="1">
    <source>
        <dbReference type="EMBL" id="SBS63302.1"/>
    </source>
</evidence>
<evidence type="ECO:0000313" key="2">
    <source>
        <dbReference type="Proteomes" id="UP000092876"/>
    </source>
</evidence>